<feature type="transmembrane region" description="Helical" evidence="1">
    <location>
        <begin position="20"/>
        <end position="42"/>
    </location>
</feature>
<dbReference type="AlphaFoldDB" id="A0A2P2M104"/>
<sequence>MEESVLCQWSVVRSLLAIVQWWAFNVTVIVMNKWIFQACLLLL</sequence>
<dbReference type="EMBL" id="GGEC01043396">
    <property type="protein sequence ID" value="MBX23880.1"/>
    <property type="molecule type" value="Transcribed_RNA"/>
</dbReference>
<accession>A0A2P2M104</accession>
<keyword evidence="1" id="KW-0812">Transmembrane</keyword>
<name>A0A2P2M104_RHIMU</name>
<evidence type="ECO:0000256" key="1">
    <source>
        <dbReference type="SAM" id="Phobius"/>
    </source>
</evidence>
<reference evidence="2" key="1">
    <citation type="submission" date="2018-02" db="EMBL/GenBank/DDBJ databases">
        <title>Rhizophora mucronata_Transcriptome.</title>
        <authorList>
            <person name="Meera S.P."/>
            <person name="Sreeshan A."/>
            <person name="Augustine A."/>
        </authorList>
    </citation>
    <scope>NUCLEOTIDE SEQUENCE</scope>
    <source>
        <tissue evidence="2">Leaf</tissue>
    </source>
</reference>
<keyword evidence="1" id="KW-1133">Transmembrane helix</keyword>
<proteinExistence type="predicted"/>
<keyword evidence="1" id="KW-0472">Membrane</keyword>
<protein>
    <submittedName>
        <fullName evidence="2">GDP-mannose transporter GONST5</fullName>
    </submittedName>
</protein>
<evidence type="ECO:0000313" key="2">
    <source>
        <dbReference type="EMBL" id="MBX23880.1"/>
    </source>
</evidence>
<organism evidence="2">
    <name type="scientific">Rhizophora mucronata</name>
    <name type="common">Asiatic mangrove</name>
    <dbReference type="NCBI Taxonomy" id="61149"/>
    <lineage>
        <taxon>Eukaryota</taxon>
        <taxon>Viridiplantae</taxon>
        <taxon>Streptophyta</taxon>
        <taxon>Embryophyta</taxon>
        <taxon>Tracheophyta</taxon>
        <taxon>Spermatophyta</taxon>
        <taxon>Magnoliopsida</taxon>
        <taxon>eudicotyledons</taxon>
        <taxon>Gunneridae</taxon>
        <taxon>Pentapetalae</taxon>
        <taxon>rosids</taxon>
        <taxon>fabids</taxon>
        <taxon>Malpighiales</taxon>
        <taxon>Rhizophoraceae</taxon>
        <taxon>Rhizophora</taxon>
    </lineage>
</organism>